<dbReference type="EMBL" id="VXIV02003211">
    <property type="protein sequence ID" value="KAF6019806.1"/>
    <property type="molecule type" value="Genomic_DNA"/>
</dbReference>
<evidence type="ECO:0000313" key="2">
    <source>
        <dbReference type="EMBL" id="KAF6019806.1"/>
    </source>
</evidence>
<gene>
    <name evidence="2" type="ORF">EB796_021896</name>
</gene>
<dbReference type="AlphaFoldDB" id="A0A7J7J240"/>
<accession>A0A7J7J240</accession>
<evidence type="ECO:0000313" key="3">
    <source>
        <dbReference type="Proteomes" id="UP000593567"/>
    </source>
</evidence>
<feature type="region of interest" description="Disordered" evidence="1">
    <location>
        <begin position="73"/>
        <end position="104"/>
    </location>
</feature>
<organism evidence="2 3">
    <name type="scientific">Bugula neritina</name>
    <name type="common">Brown bryozoan</name>
    <name type="synonym">Sertularia neritina</name>
    <dbReference type="NCBI Taxonomy" id="10212"/>
    <lineage>
        <taxon>Eukaryota</taxon>
        <taxon>Metazoa</taxon>
        <taxon>Spiralia</taxon>
        <taxon>Lophotrochozoa</taxon>
        <taxon>Bryozoa</taxon>
        <taxon>Gymnolaemata</taxon>
        <taxon>Cheilostomatida</taxon>
        <taxon>Flustrina</taxon>
        <taxon>Buguloidea</taxon>
        <taxon>Bugulidae</taxon>
        <taxon>Bugula</taxon>
    </lineage>
</organism>
<evidence type="ECO:0000256" key="1">
    <source>
        <dbReference type="SAM" id="MobiDB-lite"/>
    </source>
</evidence>
<protein>
    <submittedName>
        <fullName evidence="2">Uncharacterized protein</fullName>
    </submittedName>
</protein>
<name>A0A7J7J240_BUGNE</name>
<dbReference type="Proteomes" id="UP000593567">
    <property type="component" value="Unassembled WGS sequence"/>
</dbReference>
<keyword evidence="3" id="KW-1185">Reference proteome</keyword>
<proteinExistence type="predicted"/>
<sequence length="161" mass="16927">MTSNTGSSDSESGQLAEVCITQQTKACENQPSAVNDSLQLAQDNEVGLSAVNDSSAEDVIATESAALDTSCISVTDGPQGSEVPNPTHSNNTDQPDMSSNDQLMVSKTEINGNLVESEDNSRVIDTKKRTSALELMAPKGYGASSSVYRPVSKPWITKPSS</sequence>
<comment type="caution">
    <text evidence="2">The sequence shown here is derived from an EMBL/GenBank/DDBJ whole genome shotgun (WGS) entry which is preliminary data.</text>
</comment>
<feature type="region of interest" description="Disordered" evidence="1">
    <location>
        <begin position="142"/>
        <end position="161"/>
    </location>
</feature>
<reference evidence="2" key="1">
    <citation type="submission" date="2020-06" db="EMBL/GenBank/DDBJ databases">
        <title>Draft genome of Bugula neritina, a colonial animal packing powerful symbionts and potential medicines.</title>
        <authorList>
            <person name="Rayko M."/>
        </authorList>
    </citation>
    <scope>NUCLEOTIDE SEQUENCE [LARGE SCALE GENOMIC DNA]</scope>
    <source>
        <strain evidence="2">Kwan_BN1</strain>
    </source>
</reference>